<dbReference type="SUPFAM" id="SSF56491">
    <property type="entry name" value="A heparin-binding domain"/>
    <property type="match status" value="1"/>
</dbReference>
<feature type="disulfide bond" evidence="10">
    <location>
        <begin position="122"/>
        <end position="152"/>
    </location>
</feature>
<gene>
    <name evidence="16" type="ORF">GEV33_006377</name>
</gene>
<dbReference type="InterPro" id="IPR036669">
    <property type="entry name" value="Amyloid_Cu-bd_sf"/>
</dbReference>
<dbReference type="Pfam" id="PF10515">
    <property type="entry name" value="APP_amyloid"/>
    <property type="match status" value="1"/>
</dbReference>
<protein>
    <submittedName>
        <fullName evidence="16">Uncharacterized protein</fullName>
    </submittedName>
</protein>
<comment type="similarity">
    <text evidence="10">Belongs to the APP family.</text>
</comment>
<feature type="region of interest" description="Disordered" evidence="11">
    <location>
        <begin position="201"/>
        <end position="309"/>
    </location>
</feature>
<keyword evidence="5 12" id="KW-0472">Membrane</keyword>
<evidence type="ECO:0000259" key="15">
    <source>
        <dbReference type="PROSITE" id="PS51870"/>
    </source>
</evidence>
<feature type="region of interest" description="GFLD subdomain" evidence="10">
    <location>
        <begin position="1"/>
        <end position="101"/>
    </location>
</feature>
<dbReference type="InterPro" id="IPR019744">
    <property type="entry name" value="APP_CUBD_CS"/>
</dbReference>
<comment type="caution">
    <text evidence="16">The sequence shown here is derived from an EMBL/GenBank/DDBJ whole genome shotgun (WGS) entry which is preliminary data.</text>
</comment>
<name>A0A8J6LBX6_TENMO</name>
<feature type="compositionally biased region" description="Basic and acidic residues" evidence="11">
    <location>
        <begin position="296"/>
        <end position="309"/>
    </location>
</feature>
<dbReference type="FunFam" id="2.30.29.30:FF:000404">
    <property type="entry name" value="Non-specific serine/threonine protein kinase"/>
    <property type="match status" value="1"/>
</dbReference>
<evidence type="ECO:0000256" key="2">
    <source>
        <dbReference type="ARBA" id="ARBA00022692"/>
    </source>
</evidence>
<feature type="transmembrane region" description="Helical" evidence="12">
    <location>
        <begin position="660"/>
        <end position="682"/>
    </location>
</feature>
<evidence type="ECO:0000256" key="1">
    <source>
        <dbReference type="ARBA" id="ARBA00004479"/>
    </source>
</evidence>
<dbReference type="InterPro" id="IPR019745">
    <property type="entry name" value="Amyloid_glyco_intracell_CS"/>
</dbReference>
<dbReference type="InterPro" id="IPR008155">
    <property type="entry name" value="Amyloid_glyco"/>
</dbReference>
<feature type="disulfide bond" evidence="10">
    <location>
        <begin position="111"/>
        <end position="165"/>
    </location>
</feature>
<feature type="compositionally biased region" description="Acidic residues" evidence="11">
    <location>
        <begin position="201"/>
        <end position="254"/>
    </location>
</feature>
<feature type="compositionally biased region" description="Low complexity" evidence="11">
    <location>
        <begin position="255"/>
        <end position="287"/>
    </location>
</feature>
<dbReference type="InterPro" id="IPR015849">
    <property type="entry name" value="Amyloid_glyco_heparin-bd"/>
</dbReference>
<dbReference type="PROSITE" id="PS51870">
    <property type="entry name" value="APP_E2"/>
    <property type="match status" value="1"/>
</dbReference>
<evidence type="ECO:0000256" key="3">
    <source>
        <dbReference type="ARBA" id="ARBA00022729"/>
    </source>
</evidence>
<feature type="region of interest" description="CuBD subdomain" evidence="10">
    <location>
        <begin position="109"/>
        <end position="167"/>
    </location>
</feature>
<dbReference type="PROSITE" id="PS00320">
    <property type="entry name" value="APP_INTRA"/>
    <property type="match status" value="1"/>
</dbReference>
<evidence type="ECO:0000256" key="11">
    <source>
        <dbReference type="SAM" id="MobiDB-lite"/>
    </source>
</evidence>
<evidence type="ECO:0000256" key="9">
    <source>
        <dbReference type="ARBA" id="ARBA00048679"/>
    </source>
</evidence>
<evidence type="ECO:0000256" key="10">
    <source>
        <dbReference type="PROSITE-ProRule" id="PRU01217"/>
    </source>
</evidence>
<dbReference type="GO" id="GO:0008201">
    <property type="term" value="F:heparin binding"/>
    <property type="evidence" value="ECO:0007669"/>
    <property type="project" value="UniProtKB-UniRule"/>
</dbReference>
<evidence type="ECO:0000313" key="16">
    <source>
        <dbReference type="EMBL" id="KAH0816414.1"/>
    </source>
</evidence>
<dbReference type="GO" id="GO:0016020">
    <property type="term" value="C:membrane"/>
    <property type="evidence" value="ECO:0007669"/>
    <property type="project" value="UniProtKB-SubCell"/>
</dbReference>
<evidence type="ECO:0000256" key="6">
    <source>
        <dbReference type="ARBA" id="ARBA00023157"/>
    </source>
</evidence>
<evidence type="ECO:0000256" key="7">
    <source>
        <dbReference type="ARBA" id="ARBA00023180"/>
    </source>
</evidence>
<dbReference type="Pfam" id="PF12925">
    <property type="entry name" value="APP_E2"/>
    <property type="match status" value="1"/>
</dbReference>
<evidence type="ECO:0000256" key="4">
    <source>
        <dbReference type="ARBA" id="ARBA00022989"/>
    </source>
</evidence>
<dbReference type="InterPro" id="IPR019543">
    <property type="entry name" value="APP_amyloid_C"/>
</dbReference>
<dbReference type="EMBL" id="JABDTM020021591">
    <property type="protein sequence ID" value="KAH0816414.1"/>
    <property type="molecule type" value="Genomic_DNA"/>
</dbReference>
<dbReference type="PROSITE" id="PS51869">
    <property type="entry name" value="APP_E1"/>
    <property type="match status" value="1"/>
</dbReference>
<dbReference type="GO" id="GO:0007409">
    <property type="term" value="P:axonogenesis"/>
    <property type="evidence" value="ECO:0007669"/>
    <property type="project" value="TreeGrafter"/>
</dbReference>
<dbReference type="PROSITE" id="PS50003">
    <property type="entry name" value="PH_DOMAIN"/>
    <property type="match status" value="1"/>
</dbReference>
<comment type="caution">
    <text evidence="10">Lacks conserved residue(s) required for the propagation of feature annotation.</text>
</comment>
<accession>A0A8J6LBX6</accession>
<keyword evidence="17" id="KW-1185">Reference proteome</keyword>
<dbReference type="InterPro" id="IPR008154">
    <property type="entry name" value="Amyloid_glyco_extra"/>
</dbReference>
<dbReference type="Pfam" id="PF12924">
    <property type="entry name" value="APP_Cu_bd"/>
    <property type="match status" value="1"/>
</dbReference>
<dbReference type="SMART" id="SM00006">
    <property type="entry name" value="A4_EXTRA"/>
    <property type="match status" value="1"/>
</dbReference>
<dbReference type="Gene3D" id="2.30.29.30">
    <property type="entry name" value="Pleckstrin-homology domain (PH domain)/Phosphotyrosine-binding domain (PTB)"/>
    <property type="match status" value="1"/>
</dbReference>
<comment type="catalytic activity">
    <reaction evidence="8">
        <text>L-threonyl-[protein] + ATP = O-phospho-L-threonyl-[protein] + ADP + H(+)</text>
        <dbReference type="Rhea" id="RHEA:46608"/>
        <dbReference type="Rhea" id="RHEA-COMP:11060"/>
        <dbReference type="Rhea" id="RHEA-COMP:11605"/>
        <dbReference type="ChEBI" id="CHEBI:15378"/>
        <dbReference type="ChEBI" id="CHEBI:30013"/>
        <dbReference type="ChEBI" id="CHEBI:30616"/>
        <dbReference type="ChEBI" id="CHEBI:61977"/>
        <dbReference type="ChEBI" id="CHEBI:456216"/>
        <dbReference type="EC" id="2.7.11.1"/>
    </reaction>
</comment>
<proteinExistence type="inferred from homology"/>
<dbReference type="InterPro" id="IPR036454">
    <property type="entry name" value="Amyloid_glyco_heparin-bd_sf"/>
</dbReference>
<dbReference type="GO" id="GO:0007417">
    <property type="term" value="P:central nervous system development"/>
    <property type="evidence" value="ECO:0007669"/>
    <property type="project" value="TreeGrafter"/>
</dbReference>
<keyword evidence="2 12" id="KW-0812">Transmembrane</keyword>
<dbReference type="SMART" id="SM00233">
    <property type="entry name" value="PH"/>
    <property type="match status" value="1"/>
</dbReference>
<dbReference type="InterPro" id="IPR001849">
    <property type="entry name" value="PH_domain"/>
</dbReference>
<feature type="domain" description="E1" evidence="14">
    <location>
        <begin position="1"/>
        <end position="167"/>
    </location>
</feature>
<dbReference type="Gene3D" id="3.30.1490.140">
    <property type="entry name" value="Amyloidogenic glycoprotein, copper-binding domain"/>
    <property type="match status" value="1"/>
</dbReference>
<keyword evidence="6 10" id="KW-1015">Disulfide bond</keyword>
<comment type="subcellular location">
    <subcellularLocation>
        <location evidence="1">Membrane</location>
        <topology evidence="1">Single-pass type I membrane protein</topology>
    </subcellularLocation>
</comment>
<dbReference type="InterPro" id="IPR011993">
    <property type="entry name" value="PH-like_dom_sf"/>
</dbReference>
<evidence type="ECO:0000259" key="14">
    <source>
        <dbReference type="PROSITE" id="PS51869"/>
    </source>
</evidence>
<dbReference type="InterPro" id="IPR024329">
    <property type="entry name" value="Amyloid_glyco_E2_domain"/>
</dbReference>
<dbReference type="GO" id="GO:0004674">
    <property type="term" value="F:protein serine/threonine kinase activity"/>
    <property type="evidence" value="ECO:0007669"/>
    <property type="project" value="UniProtKB-EC"/>
</dbReference>
<feature type="region of interest" description="Disordered" evidence="11">
    <location>
        <begin position="521"/>
        <end position="547"/>
    </location>
</feature>
<organism evidence="16 17">
    <name type="scientific">Tenebrio molitor</name>
    <name type="common">Yellow mealworm beetle</name>
    <dbReference type="NCBI Taxonomy" id="7067"/>
    <lineage>
        <taxon>Eukaryota</taxon>
        <taxon>Metazoa</taxon>
        <taxon>Ecdysozoa</taxon>
        <taxon>Arthropoda</taxon>
        <taxon>Hexapoda</taxon>
        <taxon>Insecta</taxon>
        <taxon>Pterygota</taxon>
        <taxon>Neoptera</taxon>
        <taxon>Endopterygota</taxon>
        <taxon>Coleoptera</taxon>
        <taxon>Polyphaga</taxon>
        <taxon>Cucujiformia</taxon>
        <taxon>Tenebrionidae</taxon>
        <taxon>Tenebrio</taxon>
    </lineage>
</organism>
<dbReference type="InterPro" id="IPR036176">
    <property type="entry name" value="E2_sf"/>
</dbReference>
<feature type="domain" description="PH" evidence="13">
    <location>
        <begin position="723"/>
        <end position="825"/>
    </location>
</feature>
<dbReference type="CDD" id="cd01241">
    <property type="entry name" value="PH_PKB"/>
    <property type="match status" value="1"/>
</dbReference>
<keyword evidence="4 12" id="KW-1133">Transmembrane helix</keyword>
<keyword evidence="3" id="KW-0732">Signal</keyword>
<dbReference type="Gene3D" id="1.20.120.770">
    <property type="entry name" value="Amyloid precursor protein, E2 domain"/>
    <property type="match status" value="1"/>
</dbReference>
<evidence type="ECO:0000256" key="12">
    <source>
        <dbReference type="SAM" id="Phobius"/>
    </source>
</evidence>
<evidence type="ECO:0000256" key="8">
    <source>
        <dbReference type="ARBA" id="ARBA00047899"/>
    </source>
</evidence>
<dbReference type="PROSITE" id="PS00319">
    <property type="entry name" value="APP_CUBD"/>
    <property type="match status" value="1"/>
</dbReference>
<keyword evidence="7" id="KW-0325">Glycoprotein</keyword>
<dbReference type="Pfam" id="PF00169">
    <property type="entry name" value="PH"/>
    <property type="match status" value="1"/>
</dbReference>
<dbReference type="Pfam" id="PF02177">
    <property type="entry name" value="APP_N"/>
    <property type="match status" value="1"/>
</dbReference>
<evidence type="ECO:0000256" key="5">
    <source>
        <dbReference type="ARBA" id="ARBA00023136"/>
    </source>
</evidence>
<dbReference type="AlphaFoldDB" id="A0A8J6LBX6"/>
<dbReference type="PRINTS" id="PR00203">
    <property type="entry name" value="AMYLOIDA4"/>
</dbReference>
<dbReference type="PANTHER" id="PTHR23103:SF15">
    <property type="entry name" value="AMYLOID-BETA-LIKE PROTEIN"/>
    <property type="match status" value="1"/>
</dbReference>
<dbReference type="SUPFAM" id="SSF50729">
    <property type="entry name" value="PH domain-like"/>
    <property type="match status" value="1"/>
</dbReference>
<feature type="disulfide bond" evidence="10">
    <location>
        <begin position="136"/>
        <end position="164"/>
    </location>
</feature>
<dbReference type="GO" id="GO:0043005">
    <property type="term" value="C:neuron projection"/>
    <property type="evidence" value="ECO:0007669"/>
    <property type="project" value="TreeGrafter"/>
</dbReference>
<dbReference type="InterPro" id="IPR011178">
    <property type="entry name" value="Amyloid_glyco_Cu-bd"/>
</dbReference>
<feature type="domain" description="E2" evidence="15">
    <location>
        <begin position="288"/>
        <end position="486"/>
    </location>
</feature>
<evidence type="ECO:0000313" key="17">
    <source>
        <dbReference type="Proteomes" id="UP000719412"/>
    </source>
</evidence>
<dbReference type="GO" id="GO:0032869">
    <property type="term" value="P:cellular response to insulin stimulus"/>
    <property type="evidence" value="ECO:0007669"/>
    <property type="project" value="UniProtKB-ARBA"/>
</dbReference>
<dbReference type="SUPFAM" id="SSF89811">
    <property type="entry name" value="Amyloid beta a4 protein copper binding domain (domain 2)"/>
    <property type="match status" value="1"/>
</dbReference>
<reference evidence="16" key="2">
    <citation type="submission" date="2021-08" db="EMBL/GenBank/DDBJ databases">
        <authorList>
            <person name="Eriksson T."/>
        </authorList>
    </citation>
    <scope>NUCLEOTIDE SEQUENCE</scope>
    <source>
        <strain evidence="16">Stoneville</strain>
        <tissue evidence="16">Whole head</tissue>
    </source>
</reference>
<dbReference type="InterPro" id="IPR039026">
    <property type="entry name" value="PH_PKB"/>
</dbReference>
<dbReference type="Gene3D" id="3.90.570.10">
    <property type="entry name" value="Amyloidogenic glycoprotein, heparin-binding domain"/>
    <property type="match status" value="1"/>
</dbReference>
<dbReference type="GO" id="GO:0046914">
    <property type="term" value="F:transition metal ion binding"/>
    <property type="evidence" value="ECO:0007669"/>
    <property type="project" value="InterPro"/>
</dbReference>
<dbReference type="Proteomes" id="UP000719412">
    <property type="component" value="Unassembled WGS sequence"/>
</dbReference>
<reference evidence="16" key="1">
    <citation type="journal article" date="2020" name="J Insects Food Feed">
        <title>The yellow mealworm (Tenebrio molitor) genome: a resource for the emerging insects as food and feed industry.</title>
        <authorList>
            <person name="Eriksson T."/>
            <person name="Andere A."/>
            <person name="Kelstrup H."/>
            <person name="Emery V."/>
            <person name="Picard C."/>
        </authorList>
    </citation>
    <scope>NUCLEOTIDE SEQUENCE</scope>
    <source>
        <strain evidence="16">Stoneville</strain>
        <tissue evidence="16">Whole head</tissue>
    </source>
</reference>
<evidence type="ECO:0000259" key="13">
    <source>
        <dbReference type="PROSITE" id="PS50003"/>
    </source>
</evidence>
<comment type="catalytic activity">
    <reaction evidence="9">
        <text>L-seryl-[protein] + ATP = O-phospho-L-seryl-[protein] + ADP + H(+)</text>
        <dbReference type="Rhea" id="RHEA:17989"/>
        <dbReference type="Rhea" id="RHEA-COMP:9863"/>
        <dbReference type="Rhea" id="RHEA-COMP:11604"/>
        <dbReference type="ChEBI" id="CHEBI:15378"/>
        <dbReference type="ChEBI" id="CHEBI:29999"/>
        <dbReference type="ChEBI" id="CHEBI:30616"/>
        <dbReference type="ChEBI" id="CHEBI:83421"/>
        <dbReference type="ChEBI" id="CHEBI:456216"/>
        <dbReference type="EC" id="2.7.11.1"/>
    </reaction>
</comment>
<dbReference type="SUPFAM" id="SSF109843">
    <property type="entry name" value="CAPPD, an extracellular domain of amyloid beta A4 protein"/>
    <property type="match status" value="1"/>
</dbReference>
<dbReference type="PANTHER" id="PTHR23103">
    <property type="entry name" value="ALZHEIMER'S DISEASE BETA-AMYLOID RELATED"/>
    <property type="match status" value="1"/>
</dbReference>
<dbReference type="GO" id="GO:0043025">
    <property type="term" value="C:neuronal cell body"/>
    <property type="evidence" value="ECO:0007669"/>
    <property type="project" value="TreeGrafter"/>
</dbReference>
<sequence length="888" mass="101674">MLCDAGPHGQEAYHPKYMTEQGEWVSDLYSKATCFKDKMDILNYCKKVYPKRDITNIVESSHYLKIGSWCKAGSTPGSQARGKCKTARWVKPFRCLEGPFQSDALLVPENCLFDHIHNQSNCWTFGRWNATAGNACQERGLQLRSFAMLLPCGISLFSGVEFVCCPKHFKGKFLYRCFADNMKPKKPVDLTIFKKEQDVFDNVDDDDDSMGSDEDEDKDDLDDLADDTELSDDPNIDDDEDDDEDEYDDSDQDWDTTPASTTSASKQSSTTASTTSTTTTAKTTSVPTPDPYFTHFDPRNEHQSYKEAQERLEETHREKVTRVMKDWSDLEERYQDMRQTDPRGADEFKQRMTQRFQQTVQALEEEGDAEKHQLAAMHQQRVLAHINQRKKEAMTCYTQALNDVPLNTHRVQKCLEKLLRSLHKDRAHAINHYRHLLASSLEAAAREQPRILERLTDIDRTVNQSMQMLKRFPELATKIGQLMDDYIQALRSKDETPGSLLAMTTEAEAAILDKYKSEVTNKQAERERQRLQEKERKEQRKKERTELREEKKRVEAVLGKKIINFDDEDMEDESLPEERTTVSSTTGSTAYDIVSNSITTASHREVDDAAVQQAVEEVAAVVHKQDVIRVAHAMAHDISHGEPTYSVRREVYGGKDGKSVYFTLAFAGMALMAAIVVGVAVARRRSARSPQSQGFVEVDQAATPEERHVANMQINGYENPTYKYFEEGWLFKRGEHIKNWRSRYFVLLDNGSLVGFKNKPDETSMNDPLNNFTVKGCQIMSTDRPKPFTFIIRGLQWTTVIERMFHVETEREREEWVAAIKGVSERLSVDCEDVEMNLPNTELGNMEDLCEKFSLQGTSISKSTGKRKVTLESFEFLKRKGNRSPVRN</sequence>